<organism evidence="2 3">
    <name type="scientific">Flavisolibacter tropicus</name>
    <dbReference type="NCBI Taxonomy" id="1492898"/>
    <lineage>
        <taxon>Bacteria</taxon>
        <taxon>Pseudomonadati</taxon>
        <taxon>Bacteroidota</taxon>
        <taxon>Chitinophagia</taxon>
        <taxon>Chitinophagales</taxon>
        <taxon>Chitinophagaceae</taxon>
        <taxon>Flavisolibacter</taxon>
    </lineage>
</organism>
<dbReference type="STRING" id="1492898.SY85_22675"/>
<evidence type="ECO:0000313" key="3">
    <source>
        <dbReference type="Proteomes" id="UP000077177"/>
    </source>
</evidence>
<dbReference type="KEGG" id="fla:SY85_22675"/>
<gene>
    <name evidence="2" type="ORF">SY85_22675</name>
</gene>
<dbReference type="Proteomes" id="UP000077177">
    <property type="component" value="Chromosome"/>
</dbReference>
<feature type="region of interest" description="Disordered" evidence="1">
    <location>
        <begin position="1"/>
        <end position="27"/>
    </location>
</feature>
<reference evidence="2 3" key="2">
    <citation type="journal article" date="2016" name="Int. J. Syst. Evol. Microbiol.">
        <title>Flavisolibacter tropicus sp. nov., isolated from tropical soil.</title>
        <authorList>
            <person name="Lee J.J."/>
            <person name="Kang M.S."/>
            <person name="Kim G.S."/>
            <person name="Lee C.S."/>
            <person name="Lim S."/>
            <person name="Lee J."/>
            <person name="Roh S.H."/>
            <person name="Kang H."/>
            <person name="Ha J.M."/>
            <person name="Bae S."/>
            <person name="Jung H.Y."/>
            <person name="Kim M.K."/>
        </authorList>
    </citation>
    <scope>NUCLEOTIDE SEQUENCE [LARGE SCALE GENOMIC DNA]</scope>
    <source>
        <strain evidence="2 3">LCS9</strain>
    </source>
</reference>
<reference evidence="3" key="1">
    <citation type="submission" date="2015-01" db="EMBL/GenBank/DDBJ databases">
        <title>Flavisolibacter sp./LCS9/ whole genome sequencing.</title>
        <authorList>
            <person name="Kim M.K."/>
            <person name="Srinivasan S."/>
            <person name="Lee J.-J."/>
        </authorList>
    </citation>
    <scope>NUCLEOTIDE SEQUENCE [LARGE SCALE GENOMIC DNA]</scope>
    <source>
        <strain evidence="3">LCS9</strain>
    </source>
</reference>
<evidence type="ECO:0000256" key="1">
    <source>
        <dbReference type="SAM" id="MobiDB-lite"/>
    </source>
</evidence>
<name>A0A172U0T0_9BACT</name>
<evidence type="ECO:0000313" key="2">
    <source>
        <dbReference type="EMBL" id="ANE52866.1"/>
    </source>
</evidence>
<sequence length="110" mass="12814">MPQSKWTREPRKKGLAEKDGNKKQGIREEEVRPRWVATSLPFFLLIGRPFFGISSRLVREFFEAARRIPEQVSKNLRRKGLKSPCKGQNCRLQPRCLSSVTEGKKPTIYR</sequence>
<protein>
    <submittedName>
        <fullName evidence="2">Uncharacterized protein</fullName>
    </submittedName>
</protein>
<keyword evidence="3" id="KW-1185">Reference proteome</keyword>
<proteinExistence type="predicted"/>
<dbReference type="EMBL" id="CP011390">
    <property type="protein sequence ID" value="ANE52866.1"/>
    <property type="molecule type" value="Genomic_DNA"/>
</dbReference>
<accession>A0A172U0T0</accession>
<dbReference type="AlphaFoldDB" id="A0A172U0T0"/>